<dbReference type="InterPro" id="IPR007926">
    <property type="entry name" value="Borrelia_P83"/>
</dbReference>
<dbReference type="Pfam" id="PF05262">
    <property type="entry name" value="Borrelia_P83"/>
    <property type="match status" value="1"/>
</dbReference>
<evidence type="ECO:0000256" key="2">
    <source>
        <dbReference type="SAM" id="SignalP"/>
    </source>
</evidence>
<organism evidence="3 4">
    <name type="scientific">Treponema pedis str. T A4</name>
    <dbReference type="NCBI Taxonomy" id="1291379"/>
    <lineage>
        <taxon>Bacteria</taxon>
        <taxon>Pseudomonadati</taxon>
        <taxon>Spirochaetota</taxon>
        <taxon>Spirochaetia</taxon>
        <taxon>Spirochaetales</taxon>
        <taxon>Treponemataceae</taxon>
        <taxon>Treponema</taxon>
    </lineage>
</organism>
<evidence type="ECO:0000313" key="4">
    <source>
        <dbReference type="Proteomes" id="UP000015620"/>
    </source>
</evidence>
<dbReference type="EMBL" id="CP004120">
    <property type="protein sequence ID" value="AGT45207.1"/>
    <property type="molecule type" value="Genomic_DNA"/>
</dbReference>
<dbReference type="CDD" id="cd06503">
    <property type="entry name" value="ATP-synt_Fo_b"/>
    <property type="match status" value="1"/>
</dbReference>
<name>S5ZR96_9SPIR</name>
<feature type="chain" id="PRO_5004535489" evidence="2">
    <location>
        <begin position="21"/>
        <end position="566"/>
    </location>
</feature>
<keyword evidence="4" id="KW-1185">Reference proteome</keyword>
<dbReference type="Proteomes" id="UP000015620">
    <property type="component" value="Chromosome"/>
</dbReference>
<evidence type="ECO:0000313" key="3">
    <source>
        <dbReference type="EMBL" id="AGT45207.1"/>
    </source>
</evidence>
<dbReference type="STRING" id="1291379.TPE_2735"/>
<evidence type="ECO:0000256" key="1">
    <source>
        <dbReference type="SAM" id="MobiDB-lite"/>
    </source>
</evidence>
<sequence>MMKKLLVFCLFLTAVFSAAAAIEVDRPEIDTVKNRVIEFINYTGEHDTVDSVETIRAIGSALGPAVRQGRAGDTEKYAVIHCVDPAVKTGFDADIFIIGKNAGVDHINNLRLMIAGYLSAAYGYSQKDAATIAHFVTVYNAVYRSNFSYFKEKYKQVVLNNLTAEKAGIALRYDQWPGQTQIVIPLTDQKYSGTLSSVDTSSISDKNVVEKMRESDDKEIAARKDMVDLKERESGEAEKRAEEIKKEAAEKKKEAATQQKEADKQKKEAATQQKEADKKQKEADKKQKEADSAKAKAEKTGDEKDKAAADKKQAEADKAKEQADKKQAEADKAKEQADKEQAEADKAKDEADKKADEAKDEQEMADKKADEAQEDRKDIASDTQKIVEEKKAEKKAEGDAAIASAIPGYGLKVVDEAKLLSELVLLDLKTENELKTSSIATIRGRSLYVVGKNLLAIAGTESGNGVIALVLIDSKSLEIVKQSGENIAADSVLIKNGDDYYAVINNGGKYNLGRYNDKLELQAKSAIQVLPYTPVTIGDKGLLVQDSSGAVRLLKLTDLTNIVVTE</sequence>
<keyword evidence="2" id="KW-0732">Signal</keyword>
<dbReference type="AlphaFoldDB" id="S5ZR96"/>
<reference evidence="3 4" key="1">
    <citation type="journal article" date="2013" name="PLoS ONE">
        <title>Genome-Wide Relatedness of Treponema pedis, from Gingiva and Necrotic Skin Lesions of Pigs, with the Human Oral Pathogen Treponema denticola.</title>
        <authorList>
            <person name="Svartstrom O."/>
            <person name="Mushtaq M."/>
            <person name="Pringle M."/>
            <person name="Segerman B."/>
        </authorList>
    </citation>
    <scope>NUCLEOTIDE SEQUENCE [LARGE SCALE GENOMIC DNA]</scope>
    <source>
        <strain evidence="3">T A4</strain>
    </source>
</reference>
<proteinExistence type="predicted"/>
<dbReference type="KEGG" id="tped:TPE_2735"/>
<gene>
    <name evidence="3" type="ORF">TPE_2735</name>
</gene>
<protein>
    <submittedName>
        <fullName evidence="3">Antigen p83/100</fullName>
    </submittedName>
</protein>
<feature type="region of interest" description="Disordered" evidence="1">
    <location>
        <begin position="209"/>
        <end position="381"/>
    </location>
</feature>
<dbReference type="PATRIC" id="fig|1291379.3.peg.2710"/>
<accession>S5ZR96</accession>
<feature type="signal peptide" evidence="2">
    <location>
        <begin position="1"/>
        <end position="20"/>
    </location>
</feature>
<dbReference type="HOGENOM" id="CLU_483897_0_0_12"/>